<dbReference type="EMBL" id="MU275980">
    <property type="protein sequence ID" value="KAI0044515.1"/>
    <property type="molecule type" value="Genomic_DNA"/>
</dbReference>
<comment type="caution">
    <text evidence="1">The sequence shown here is derived from an EMBL/GenBank/DDBJ whole genome shotgun (WGS) entry which is preliminary data.</text>
</comment>
<gene>
    <name evidence="1" type="ORF">FA95DRAFT_1479287</name>
</gene>
<proteinExistence type="predicted"/>
<reference evidence="1" key="2">
    <citation type="journal article" date="2022" name="New Phytol.">
        <title>Evolutionary transition to the ectomycorrhizal habit in the genomes of a hyperdiverse lineage of mushroom-forming fungi.</title>
        <authorList>
            <person name="Looney B."/>
            <person name="Miyauchi S."/>
            <person name="Morin E."/>
            <person name="Drula E."/>
            <person name="Courty P.E."/>
            <person name="Kohler A."/>
            <person name="Kuo A."/>
            <person name="LaButti K."/>
            <person name="Pangilinan J."/>
            <person name="Lipzen A."/>
            <person name="Riley R."/>
            <person name="Andreopoulos W."/>
            <person name="He G."/>
            <person name="Johnson J."/>
            <person name="Nolan M."/>
            <person name="Tritt A."/>
            <person name="Barry K.W."/>
            <person name="Grigoriev I.V."/>
            <person name="Nagy L.G."/>
            <person name="Hibbett D."/>
            <person name="Henrissat B."/>
            <person name="Matheny P.B."/>
            <person name="Labbe J."/>
            <person name="Martin F.M."/>
        </authorList>
    </citation>
    <scope>NUCLEOTIDE SEQUENCE</scope>
    <source>
        <strain evidence="1">FP105234-sp</strain>
    </source>
</reference>
<evidence type="ECO:0000313" key="1">
    <source>
        <dbReference type="EMBL" id="KAI0044515.1"/>
    </source>
</evidence>
<feature type="non-terminal residue" evidence="1">
    <location>
        <position position="1"/>
    </location>
</feature>
<reference evidence="1" key="1">
    <citation type="submission" date="2021-02" db="EMBL/GenBank/DDBJ databases">
        <authorList>
            <consortium name="DOE Joint Genome Institute"/>
            <person name="Ahrendt S."/>
            <person name="Looney B.P."/>
            <person name="Miyauchi S."/>
            <person name="Morin E."/>
            <person name="Drula E."/>
            <person name="Courty P.E."/>
            <person name="Chicoki N."/>
            <person name="Fauchery L."/>
            <person name="Kohler A."/>
            <person name="Kuo A."/>
            <person name="Labutti K."/>
            <person name="Pangilinan J."/>
            <person name="Lipzen A."/>
            <person name="Riley R."/>
            <person name="Andreopoulos W."/>
            <person name="He G."/>
            <person name="Johnson J."/>
            <person name="Barry K.W."/>
            <person name="Grigoriev I.V."/>
            <person name="Nagy L."/>
            <person name="Hibbett D."/>
            <person name="Henrissat B."/>
            <person name="Matheny P.B."/>
            <person name="Labbe J."/>
            <person name="Martin F."/>
        </authorList>
    </citation>
    <scope>NUCLEOTIDE SEQUENCE</scope>
    <source>
        <strain evidence="1">FP105234-sp</strain>
    </source>
</reference>
<accession>A0ACB8RKQ9</accession>
<evidence type="ECO:0000313" key="2">
    <source>
        <dbReference type="Proteomes" id="UP000814033"/>
    </source>
</evidence>
<keyword evidence="2" id="KW-1185">Reference proteome</keyword>
<protein>
    <submittedName>
        <fullName evidence="1">Uncharacterized protein</fullName>
    </submittedName>
</protein>
<organism evidence="1 2">
    <name type="scientific">Auriscalpium vulgare</name>
    <dbReference type="NCBI Taxonomy" id="40419"/>
    <lineage>
        <taxon>Eukaryota</taxon>
        <taxon>Fungi</taxon>
        <taxon>Dikarya</taxon>
        <taxon>Basidiomycota</taxon>
        <taxon>Agaricomycotina</taxon>
        <taxon>Agaricomycetes</taxon>
        <taxon>Russulales</taxon>
        <taxon>Auriscalpiaceae</taxon>
        <taxon>Auriscalpium</taxon>
    </lineage>
</organism>
<name>A0ACB8RKQ9_9AGAM</name>
<feature type="non-terminal residue" evidence="1">
    <location>
        <position position="102"/>
    </location>
</feature>
<dbReference type="Proteomes" id="UP000814033">
    <property type="component" value="Unassembled WGS sequence"/>
</dbReference>
<sequence>KFTFAVWLTDYTDPDAVNRRKAARPKHLDRLKSSAENGTVKVGAVMVTPETVAEGPTGNPTMNGSVLIVVASSVEEVQKMLENDPYWDGNVWDKEKVDIRPI</sequence>